<dbReference type="EMBL" id="CAADFK010000029">
    <property type="protein sequence ID" value="VFK12023.1"/>
    <property type="molecule type" value="Genomic_DNA"/>
</dbReference>
<evidence type="ECO:0000256" key="1">
    <source>
        <dbReference type="SAM" id="MobiDB-lite"/>
    </source>
</evidence>
<accession>A0A450W4Q0</accession>
<dbReference type="AlphaFoldDB" id="A0A450W4Q0"/>
<gene>
    <name evidence="2" type="ORF">BECKLPF1236B_GA0070989_10294</name>
</gene>
<name>A0A450W4Q0_9GAMM</name>
<organism evidence="2">
    <name type="scientific">Candidatus Kentrum sp. LPFa</name>
    <dbReference type="NCBI Taxonomy" id="2126335"/>
    <lineage>
        <taxon>Bacteria</taxon>
        <taxon>Pseudomonadati</taxon>
        <taxon>Pseudomonadota</taxon>
        <taxon>Gammaproteobacteria</taxon>
        <taxon>Candidatus Kentrum</taxon>
    </lineage>
</organism>
<sequence length="237" mass="26727">MDARSLSTLRPLTRPTNTEKEDTRMKDETNHIAVSHQWLGETRKDAAEFICKYFPSANILWEKDEEHGIVLKVSDQGEITTARWGDYIVRSAPGNHYACPKEMFKKIRDTVDEDNTDGDACATPMKPKREGAMGNYTIRILGSEYAVARRDIARDNIMGQIDNMTRGITLQAGMGTEAELHVLLHEVFHGLEFALHFQLKEKMLHRLASGIHAFLLDNPSVTEAYGKIARNPLIATC</sequence>
<protein>
    <submittedName>
        <fullName evidence="2">Uncharacterized protein</fullName>
    </submittedName>
</protein>
<feature type="compositionally biased region" description="Polar residues" evidence="1">
    <location>
        <begin position="1"/>
        <end position="16"/>
    </location>
</feature>
<proteinExistence type="predicted"/>
<evidence type="ECO:0000313" key="2">
    <source>
        <dbReference type="EMBL" id="VFK12023.1"/>
    </source>
</evidence>
<reference evidence="2" key="1">
    <citation type="submission" date="2019-02" db="EMBL/GenBank/DDBJ databases">
        <authorList>
            <person name="Gruber-Vodicka R. H."/>
            <person name="Seah K. B. B."/>
        </authorList>
    </citation>
    <scope>NUCLEOTIDE SEQUENCE</scope>
    <source>
        <strain evidence="2">BECK_S313</strain>
    </source>
</reference>
<feature type="region of interest" description="Disordered" evidence="1">
    <location>
        <begin position="1"/>
        <end position="24"/>
    </location>
</feature>